<name>A0A915D290_9BILA</name>
<reference evidence="5" key="1">
    <citation type="submission" date="2022-11" db="UniProtKB">
        <authorList>
            <consortium name="WormBaseParasite"/>
        </authorList>
    </citation>
    <scope>IDENTIFICATION</scope>
</reference>
<proteinExistence type="predicted"/>
<dbReference type="InterPro" id="IPR036871">
    <property type="entry name" value="PX_dom_sf"/>
</dbReference>
<evidence type="ECO:0000313" key="5">
    <source>
        <dbReference type="WBParaSite" id="jg15075"/>
    </source>
</evidence>
<dbReference type="PANTHER" id="PTHR22999:SF23">
    <property type="entry name" value="SORTING NEXIN-16"/>
    <property type="match status" value="1"/>
</dbReference>
<dbReference type="InterPro" id="IPR051837">
    <property type="entry name" value="SortingNexin/PXDomain-PKLike"/>
</dbReference>
<evidence type="ECO:0000259" key="3">
    <source>
        <dbReference type="PROSITE" id="PS50195"/>
    </source>
</evidence>
<keyword evidence="4" id="KW-1185">Reference proteome</keyword>
<dbReference type="InterPro" id="IPR011009">
    <property type="entry name" value="Kinase-like_dom_sf"/>
</dbReference>
<accession>A0A915D290</accession>
<evidence type="ECO:0000256" key="1">
    <source>
        <dbReference type="ARBA" id="ARBA00004496"/>
    </source>
</evidence>
<organism evidence="4 5">
    <name type="scientific">Ditylenchus dipsaci</name>
    <dbReference type="NCBI Taxonomy" id="166011"/>
    <lineage>
        <taxon>Eukaryota</taxon>
        <taxon>Metazoa</taxon>
        <taxon>Ecdysozoa</taxon>
        <taxon>Nematoda</taxon>
        <taxon>Chromadorea</taxon>
        <taxon>Rhabditida</taxon>
        <taxon>Tylenchina</taxon>
        <taxon>Tylenchomorpha</taxon>
        <taxon>Sphaerularioidea</taxon>
        <taxon>Anguinidae</taxon>
        <taxon>Anguininae</taxon>
        <taxon>Ditylenchus</taxon>
    </lineage>
</organism>
<dbReference type="SUPFAM" id="SSF56112">
    <property type="entry name" value="Protein kinase-like (PK-like)"/>
    <property type="match status" value="1"/>
</dbReference>
<dbReference type="GO" id="GO:0008333">
    <property type="term" value="P:endosome to lysosome transport"/>
    <property type="evidence" value="ECO:0007669"/>
    <property type="project" value="TreeGrafter"/>
</dbReference>
<dbReference type="GO" id="GO:0035091">
    <property type="term" value="F:phosphatidylinositol binding"/>
    <property type="evidence" value="ECO:0007669"/>
    <property type="project" value="InterPro"/>
</dbReference>
<comment type="subcellular location">
    <subcellularLocation>
        <location evidence="1">Cytoplasm</location>
    </subcellularLocation>
</comment>
<dbReference type="PROSITE" id="PS50195">
    <property type="entry name" value="PX"/>
    <property type="match status" value="1"/>
</dbReference>
<dbReference type="Pfam" id="PF00787">
    <property type="entry name" value="PX"/>
    <property type="match status" value="1"/>
</dbReference>
<dbReference type="SMART" id="SM00312">
    <property type="entry name" value="PX"/>
    <property type="match status" value="1"/>
</dbReference>
<dbReference type="GO" id="GO:0005769">
    <property type="term" value="C:early endosome"/>
    <property type="evidence" value="ECO:0007669"/>
    <property type="project" value="TreeGrafter"/>
</dbReference>
<dbReference type="InterPro" id="IPR001683">
    <property type="entry name" value="PX_dom"/>
</dbReference>
<dbReference type="GO" id="GO:0006622">
    <property type="term" value="P:protein targeting to lysosome"/>
    <property type="evidence" value="ECO:0007669"/>
    <property type="project" value="TreeGrafter"/>
</dbReference>
<dbReference type="WBParaSite" id="jg15075">
    <property type="protein sequence ID" value="jg15075"/>
    <property type="gene ID" value="jg15075"/>
</dbReference>
<dbReference type="GO" id="GO:0005770">
    <property type="term" value="C:late endosome"/>
    <property type="evidence" value="ECO:0007669"/>
    <property type="project" value="TreeGrafter"/>
</dbReference>
<evidence type="ECO:0000256" key="2">
    <source>
        <dbReference type="ARBA" id="ARBA00022490"/>
    </source>
</evidence>
<dbReference type="Gene3D" id="1.10.510.10">
    <property type="entry name" value="Transferase(Phosphotransferase) domain 1"/>
    <property type="match status" value="1"/>
</dbReference>
<dbReference type="GO" id="GO:0045022">
    <property type="term" value="P:early endosome to late endosome transport"/>
    <property type="evidence" value="ECO:0007669"/>
    <property type="project" value="TreeGrafter"/>
</dbReference>
<dbReference type="Proteomes" id="UP000887574">
    <property type="component" value="Unplaced"/>
</dbReference>
<dbReference type="AlphaFoldDB" id="A0A915D290"/>
<dbReference type="SUPFAM" id="SSF64268">
    <property type="entry name" value="PX domain"/>
    <property type="match status" value="1"/>
</dbReference>
<evidence type="ECO:0000313" key="4">
    <source>
        <dbReference type="Proteomes" id="UP000887574"/>
    </source>
</evidence>
<dbReference type="Gene3D" id="3.30.200.20">
    <property type="entry name" value="Phosphorylase Kinase, domain 1"/>
    <property type="match status" value="1"/>
</dbReference>
<protein>
    <submittedName>
        <fullName evidence="5">PX domain-containing protein</fullName>
    </submittedName>
</protein>
<feature type="domain" description="PX" evidence="3">
    <location>
        <begin position="1"/>
        <end position="116"/>
    </location>
</feature>
<keyword evidence="2" id="KW-0963">Cytoplasm</keyword>
<dbReference type="PANTHER" id="PTHR22999">
    <property type="entry name" value="PX SERINE/THREONINE KINASE PXK"/>
    <property type="match status" value="1"/>
</dbReference>
<sequence>MLADGTLSLSCKISHWTVCSDGHVEYSIGCARGIEPNEWKWKVKRRYADFFKLNKELQPLGIELGLPAKKYIGNTNTAFLEDRKKGLQDFLNTICAHPLIYASSFVSTFLDFPDCTQTDWEQWVMVSVRNHPDFIFQKNWPSVSWRYYKFYTLLKQGKMPIEEVNAALKFLQSFDFPYICPNSSCWADAKGICVIRPLFANGSLRDLLHKCNPEGFFIHKYGMDVNCYSMNLTDAAFVGRQVLEMLSVLHSLSFPFVDIHCGNIRINEHGCELMDVEYSLTGHSSINRPSMIRSKHVKTLEDMMVFNFGHLLYEMVTSLLVFPDHDPTLAIRRLPLQFQEILKSIFIPVENHIPSLKNLTEIFESTFQNVAIVRLALREMEIPVEVKQVAEKITARVVGRLNDDRKKLALQTKLATVRGLLEDNKDYDKCFKKAASHMELKIPKL</sequence>
<dbReference type="Gene3D" id="3.30.1520.10">
    <property type="entry name" value="Phox-like domain"/>
    <property type="match status" value="1"/>
</dbReference>